<dbReference type="AlphaFoldDB" id="A0A7R8W5Q2"/>
<organism evidence="2">
    <name type="scientific">Cyprideis torosa</name>
    <dbReference type="NCBI Taxonomy" id="163714"/>
    <lineage>
        <taxon>Eukaryota</taxon>
        <taxon>Metazoa</taxon>
        <taxon>Ecdysozoa</taxon>
        <taxon>Arthropoda</taxon>
        <taxon>Crustacea</taxon>
        <taxon>Oligostraca</taxon>
        <taxon>Ostracoda</taxon>
        <taxon>Podocopa</taxon>
        <taxon>Podocopida</taxon>
        <taxon>Cytherocopina</taxon>
        <taxon>Cytheroidea</taxon>
        <taxon>Cytherideidae</taxon>
        <taxon>Cyprideis</taxon>
    </lineage>
</organism>
<reference evidence="2" key="1">
    <citation type="submission" date="2020-11" db="EMBL/GenBank/DDBJ databases">
        <authorList>
            <person name="Tran Van P."/>
        </authorList>
    </citation>
    <scope>NUCLEOTIDE SEQUENCE</scope>
</reference>
<feature type="compositionally biased region" description="Basic and acidic residues" evidence="1">
    <location>
        <begin position="48"/>
        <end position="58"/>
    </location>
</feature>
<evidence type="ECO:0000313" key="2">
    <source>
        <dbReference type="EMBL" id="CAD7222658.1"/>
    </source>
</evidence>
<dbReference type="EMBL" id="OB660088">
    <property type="protein sequence ID" value="CAD7222658.1"/>
    <property type="molecule type" value="Genomic_DNA"/>
</dbReference>
<proteinExistence type="predicted"/>
<feature type="compositionally biased region" description="Acidic residues" evidence="1">
    <location>
        <begin position="30"/>
        <end position="47"/>
    </location>
</feature>
<gene>
    <name evidence="2" type="ORF">CTOB1V02_LOCUS660</name>
</gene>
<feature type="region of interest" description="Disordered" evidence="1">
    <location>
        <begin position="16"/>
        <end position="68"/>
    </location>
</feature>
<protein>
    <submittedName>
        <fullName evidence="2">Uncharacterized protein</fullName>
    </submittedName>
</protein>
<sequence length="92" mass="10153">MVGMFLSPPIEQNIMESCKTVTESDKMDTEVDEDESESEAEGSESEEGNGRLHQKEMEENALPAPLIYGEQSSRGTSCIITLKLDKVLDQSV</sequence>
<name>A0A7R8W5Q2_9CRUS</name>
<accession>A0A7R8W5Q2</accession>
<evidence type="ECO:0000256" key="1">
    <source>
        <dbReference type="SAM" id="MobiDB-lite"/>
    </source>
</evidence>